<organism evidence="2 3">
    <name type="scientific">Gelidibacter gilvus</name>
    <dbReference type="NCBI Taxonomy" id="59602"/>
    <lineage>
        <taxon>Bacteria</taxon>
        <taxon>Pseudomonadati</taxon>
        <taxon>Bacteroidota</taxon>
        <taxon>Flavobacteriia</taxon>
        <taxon>Flavobacteriales</taxon>
        <taxon>Flavobacteriaceae</taxon>
        <taxon>Gelidibacter</taxon>
    </lineage>
</organism>
<reference evidence="2 3" key="1">
    <citation type="submission" date="2019-01" db="EMBL/GenBank/DDBJ databases">
        <title>Genome sequence of the Antarctic species Gelidibacter gilvus ACAM 158(T).</title>
        <authorList>
            <person name="Bowman J.P."/>
        </authorList>
    </citation>
    <scope>NUCLEOTIDE SEQUENCE [LARGE SCALE GENOMIC DNA]</scope>
    <source>
        <strain evidence="2 3">IC158</strain>
    </source>
</reference>
<dbReference type="GO" id="GO:0071949">
    <property type="term" value="F:FAD binding"/>
    <property type="evidence" value="ECO:0007669"/>
    <property type="project" value="InterPro"/>
</dbReference>
<name>A0A4Q0XE30_9FLAO</name>
<protein>
    <submittedName>
        <fullName evidence="2">BLUF domain-containing protein</fullName>
    </submittedName>
</protein>
<feature type="domain" description="BLUF" evidence="1">
    <location>
        <begin position="1"/>
        <end position="92"/>
    </location>
</feature>
<dbReference type="SMART" id="SM01034">
    <property type="entry name" value="BLUF"/>
    <property type="match status" value="1"/>
</dbReference>
<dbReference type="PROSITE" id="PS50925">
    <property type="entry name" value="BLUF"/>
    <property type="match status" value="1"/>
</dbReference>
<dbReference type="EMBL" id="SDDZ01000010">
    <property type="protein sequence ID" value="RXJ45788.1"/>
    <property type="molecule type" value="Genomic_DNA"/>
</dbReference>
<dbReference type="SUPFAM" id="SSF54975">
    <property type="entry name" value="Acylphosphatase/BLUF domain-like"/>
    <property type="match status" value="1"/>
</dbReference>
<keyword evidence="3" id="KW-1185">Reference proteome</keyword>
<evidence type="ECO:0000259" key="1">
    <source>
        <dbReference type="PROSITE" id="PS50925"/>
    </source>
</evidence>
<dbReference type="InterPro" id="IPR007024">
    <property type="entry name" value="BLUF_domain"/>
</dbReference>
<dbReference type="OrthoDB" id="1122028at2"/>
<sequence length="145" mass="17179">MYQLTYRSIARPRLKFEDLEAILEEANATNSARNISGCLIYHNNSFVQILEGNKKDVRHVYRKIKADDRHQSVTLLWDTNVETRFFKEWHMAFYRPEDKNIKTFVNDLLTFSDLTEKPTSPLLTFWATVQKILLDGTVKQFEKVY</sequence>
<evidence type="ECO:0000313" key="2">
    <source>
        <dbReference type="EMBL" id="RXJ45788.1"/>
    </source>
</evidence>
<dbReference type="Gene3D" id="3.30.70.100">
    <property type="match status" value="1"/>
</dbReference>
<proteinExistence type="predicted"/>
<dbReference type="InterPro" id="IPR036046">
    <property type="entry name" value="Acylphosphatase-like_dom_sf"/>
</dbReference>
<accession>A0A4Q0XE30</accession>
<comment type="caution">
    <text evidence="2">The sequence shown here is derived from an EMBL/GenBank/DDBJ whole genome shotgun (WGS) entry which is preliminary data.</text>
</comment>
<dbReference type="AlphaFoldDB" id="A0A4Q0XE30"/>
<dbReference type="RefSeq" id="WP_129018220.1">
    <property type="nucleotide sequence ID" value="NZ_SDDZ01000010.1"/>
</dbReference>
<gene>
    <name evidence="2" type="ORF">ESZ48_14490</name>
</gene>
<dbReference type="Pfam" id="PF04940">
    <property type="entry name" value="BLUF"/>
    <property type="match status" value="1"/>
</dbReference>
<evidence type="ECO:0000313" key="3">
    <source>
        <dbReference type="Proteomes" id="UP000289792"/>
    </source>
</evidence>
<dbReference type="GO" id="GO:0009882">
    <property type="term" value="F:blue light photoreceptor activity"/>
    <property type="evidence" value="ECO:0007669"/>
    <property type="project" value="InterPro"/>
</dbReference>
<dbReference type="Proteomes" id="UP000289792">
    <property type="component" value="Unassembled WGS sequence"/>
</dbReference>